<keyword evidence="2" id="KW-1185">Reference proteome</keyword>
<protein>
    <submittedName>
        <fullName evidence="1">Uncharacterized protein</fullName>
    </submittedName>
</protein>
<dbReference type="Proteomes" id="UP000241536">
    <property type="component" value="Segment"/>
</dbReference>
<organism evidence="1 2">
    <name type="scientific">Gordonia phage Adgers</name>
    <dbReference type="NCBI Taxonomy" id="2079413"/>
    <lineage>
        <taxon>Viruses</taxon>
        <taxon>Duplodnaviria</taxon>
        <taxon>Heunggongvirae</taxon>
        <taxon>Uroviricota</taxon>
        <taxon>Caudoviricetes</taxon>
        <taxon>Montyvirus</taxon>
        <taxon>Montyvirus adgers</taxon>
    </lineage>
</organism>
<gene>
    <name evidence="1" type="ORF">SEA_ADGERS_3</name>
</gene>
<evidence type="ECO:0000313" key="1">
    <source>
        <dbReference type="EMBL" id="AVD99100.1"/>
    </source>
</evidence>
<dbReference type="EMBL" id="MG757152">
    <property type="protein sequence ID" value="AVD99100.1"/>
    <property type="molecule type" value="Genomic_DNA"/>
</dbReference>
<accession>A0A2L1IV88</accession>
<evidence type="ECO:0000313" key="2">
    <source>
        <dbReference type="Proteomes" id="UP000241536"/>
    </source>
</evidence>
<name>A0A2L1IV88_9CAUD</name>
<sequence length="54" mass="6291">MSKEKQELIRKLKSGLMKEALIIRRAMPQSHREAFEESIRVPALELIDLLEEEG</sequence>
<reference evidence="1 2" key="1">
    <citation type="submission" date="2018-01" db="EMBL/GenBank/DDBJ databases">
        <authorList>
            <person name="McShane A."/>
            <person name="Rice J."/>
            <person name="Tompkins H."/>
            <person name="Peyla J."/>
            <person name="Zimmerman A."/>
            <person name="Korey C.A."/>
            <person name="Delesalle V.A."/>
            <person name="Garlena R.A."/>
            <person name="Russell D.A."/>
            <person name="Pope W.H."/>
            <person name="Jacobs-Sera D."/>
            <person name="Hendrix R.W."/>
            <person name="Hatfull G.F."/>
        </authorList>
    </citation>
    <scope>NUCLEOTIDE SEQUENCE [LARGE SCALE GENOMIC DNA]</scope>
</reference>
<proteinExistence type="predicted"/>